<evidence type="ECO:0000313" key="11">
    <source>
        <dbReference type="Proteomes" id="UP000274843"/>
    </source>
</evidence>
<dbReference type="RefSeq" id="WP_123682844.1">
    <property type="nucleotide sequence ID" value="NZ_RKHY01000001.1"/>
</dbReference>
<dbReference type="InterPro" id="IPR011701">
    <property type="entry name" value="MFS"/>
</dbReference>
<feature type="transmembrane region" description="Helical" evidence="8">
    <location>
        <begin position="130"/>
        <end position="151"/>
    </location>
</feature>
<keyword evidence="2" id="KW-0813">Transport</keyword>
<feature type="transmembrane region" description="Helical" evidence="8">
    <location>
        <begin position="106"/>
        <end position="124"/>
    </location>
</feature>
<feature type="transmembrane region" description="Helical" evidence="8">
    <location>
        <begin position="387"/>
        <end position="407"/>
    </location>
</feature>
<evidence type="ECO:0000313" key="10">
    <source>
        <dbReference type="EMBL" id="ROS38472.1"/>
    </source>
</evidence>
<dbReference type="SUPFAM" id="SSF103473">
    <property type="entry name" value="MFS general substrate transporter"/>
    <property type="match status" value="1"/>
</dbReference>
<feature type="compositionally biased region" description="Polar residues" evidence="7">
    <location>
        <begin position="1"/>
        <end position="17"/>
    </location>
</feature>
<dbReference type="InterPro" id="IPR036259">
    <property type="entry name" value="MFS_trans_sf"/>
</dbReference>
<dbReference type="GO" id="GO:0005886">
    <property type="term" value="C:plasma membrane"/>
    <property type="evidence" value="ECO:0007669"/>
    <property type="project" value="UniProtKB-SubCell"/>
</dbReference>
<evidence type="ECO:0000256" key="3">
    <source>
        <dbReference type="ARBA" id="ARBA00022475"/>
    </source>
</evidence>
<comment type="subcellular location">
    <subcellularLocation>
        <location evidence="1">Cell membrane</location>
        <topology evidence="1">Multi-pass membrane protein</topology>
    </subcellularLocation>
</comment>
<feature type="transmembrane region" description="Helical" evidence="8">
    <location>
        <begin position="206"/>
        <end position="224"/>
    </location>
</feature>
<dbReference type="Gene3D" id="1.20.1250.20">
    <property type="entry name" value="MFS general substrate transporter like domains"/>
    <property type="match status" value="2"/>
</dbReference>
<proteinExistence type="predicted"/>
<name>A0A3N2GPC8_9PSEU</name>
<feature type="transmembrane region" description="Helical" evidence="8">
    <location>
        <begin position="45"/>
        <end position="64"/>
    </location>
</feature>
<feature type="transmembrane region" description="Helical" evidence="8">
    <location>
        <begin position="261"/>
        <end position="284"/>
    </location>
</feature>
<dbReference type="GO" id="GO:0022857">
    <property type="term" value="F:transmembrane transporter activity"/>
    <property type="evidence" value="ECO:0007669"/>
    <property type="project" value="InterPro"/>
</dbReference>
<evidence type="ECO:0000256" key="1">
    <source>
        <dbReference type="ARBA" id="ARBA00004651"/>
    </source>
</evidence>
<reference evidence="10 11" key="1">
    <citation type="submission" date="2018-11" db="EMBL/GenBank/DDBJ databases">
        <title>Sequencing the genomes of 1000 actinobacteria strains.</title>
        <authorList>
            <person name="Klenk H.-P."/>
        </authorList>
    </citation>
    <scope>NUCLEOTIDE SEQUENCE [LARGE SCALE GENOMIC DNA]</scope>
    <source>
        <strain evidence="10 11">DSM 44348</strain>
    </source>
</reference>
<evidence type="ECO:0000256" key="8">
    <source>
        <dbReference type="SAM" id="Phobius"/>
    </source>
</evidence>
<dbReference type="EMBL" id="RKHY01000001">
    <property type="protein sequence ID" value="ROS38472.1"/>
    <property type="molecule type" value="Genomic_DNA"/>
</dbReference>
<feature type="transmembrane region" description="Helical" evidence="8">
    <location>
        <begin position="413"/>
        <end position="432"/>
    </location>
</feature>
<keyword evidence="5 8" id="KW-1133">Transmembrane helix</keyword>
<evidence type="ECO:0000256" key="2">
    <source>
        <dbReference type="ARBA" id="ARBA00022448"/>
    </source>
</evidence>
<dbReference type="GeneID" id="301842220"/>
<dbReference type="PROSITE" id="PS50850">
    <property type="entry name" value="MFS"/>
    <property type="match status" value="1"/>
</dbReference>
<evidence type="ECO:0000259" key="9">
    <source>
        <dbReference type="PROSITE" id="PS50850"/>
    </source>
</evidence>
<protein>
    <submittedName>
        <fullName evidence="10">Putative MFS family arabinose efflux permease</fullName>
    </submittedName>
</protein>
<feature type="transmembrane region" description="Helical" evidence="8">
    <location>
        <begin position="347"/>
        <end position="366"/>
    </location>
</feature>
<evidence type="ECO:0000256" key="5">
    <source>
        <dbReference type="ARBA" id="ARBA00022989"/>
    </source>
</evidence>
<dbReference type="Proteomes" id="UP000274843">
    <property type="component" value="Unassembled WGS sequence"/>
</dbReference>
<feature type="transmembrane region" description="Helical" evidence="8">
    <location>
        <begin position="323"/>
        <end position="341"/>
    </location>
</feature>
<organism evidence="10 11">
    <name type="scientific">Amycolatopsis thermoflava</name>
    <dbReference type="NCBI Taxonomy" id="84480"/>
    <lineage>
        <taxon>Bacteria</taxon>
        <taxon>Bacillati</taxon>
        <taxon>Actinomycetota</taxon>
        <taxon>Actinomycetes</taxon>
        <taxon>Pseudonocardiales</taxon>
        <taxon>Pseudonocardiaceae</taxon>
        <taxon>Amycolatopsis</taxon>
        <taxon>Amycolatopsis methanolica group</taxon>
    </lineage>
</organism>
<dbReference type="Pfam" id="PF07690">
    <property type="entry name" value="MFS_1"/>
    <property type="match status" value="1"/>
</dbReference>
<keyword evidence="6 8" id="KW-0472">Membrane</keyword>
<sequence>MTDSTPTTTGDSATPGTPSIPVARIDPREARTVVLSSAVGTTIEFYDFALYGLASALVFAPQFFPAGNPVAGQLGALASFAIGFFFRPVGGIVAGHFGDRIGRKQVLVWSFLVMGFSTLLIAFLPTYGTIGLAAPVLLVLLRAIQGIAAGAEWGGAALMAVEHAPPKNRGLYGSAPAFGTTAGPLLATTVFALLSAITPSGFVGGGWRIAFGLSFVLLVFGFYLRRRVTESPLFESALKNKPPRVPLIPVLRKHPLGVLRAMSWVLVSGATGYVVNTYGLTYAIQTTGASRGTVLMLLNLSYVFGLIALLTVGRLVDRKRRAVLITVALIQVPAAVLLFPLMAVGSLVAVGVAFCLVFFAVGAIEATRGSVLADLFPVAIRYSGVSLSYNLAYVLAGLAPLATASIVAATGAVTWMVVLLAAAALIALPVAFMKPRRDPSVVVES</sequence>
<accession>A0A3N2GPC8</accession>
<feature type="transmembrane region" description="Helical" evidence="8">
    <location>
        <begin position="70"/>
        <end position="94"/>
    </location>
</feature>
<evidence type="ECO:0000256" key="6">
    <source>
        <dbReference type="ARBA" id="ARBA00023136"/>
    </source>
</evidence>
<dbReference type="PANTHER" id="PTHR43045">
    <property type="entry name" value="SHIKIMATE TRANSPORTER"/>
    <property type="match status" value="1"/>
</dbReference>
<feature type="transmembrane region" description="Helical" evidence="8">
    <location>
        <begin position="296"/>
        <end position="316"/>
    </location>
</feature>
<comment type="caution">
    <text evidence="10">The sequence shown here is derived from an EMBL/GenBank/DDBJ whole genome shotgun (WGS) entry which is preliminary data.</text>
</comment>
<evidence type="ECO:0000256" key="4">
    <source>
        <dbReference type="ARBA" id="ARBA00022692"/>
    </source>
</evidence>
<evidence type="ECO:0000256" key="7">
    <source>
        <dbReference type="SAM" id="MobiDB-lite"/>
    </source>
</evidence>
<dbReference type="AlphaFoldDB" id="A0A3N2GPC8"/>
<feature type="domain" description="Major facilitator superfamily (MFS) profile" evidence="9">
    <location>
        <begin position="33"/>
        <end position="438"/>
    </location>
</feature>
<feature type="region of interest" description="Disordered" evidence="7">
    <location>
        <begin position="1"/>
        <end position="22"/>
    </location>
</feature>
<feature type="transmembrane region" description="Helical" evidence="8">
    <location>
        <begin position="171"/>
        <end position="194"/>
    </location>
</feature>
<keyword evidence="3" id="KW-1003">Cell membrane</keyword>
<keyword evidence="4 8" id="KW-0812">Transmembrane</keyword>
<keyword evidence="11" id="KW-1185">Reference proteome</keyword>
<gene>
    <name evidence="10" type="ORF">EDD35_0750</name>
</gene>
<dbReference type="InterPro" id="IPR020846">
    <property type="entry name" value="MFS_dom"/>
</dbReference>
<dbReference type="PANTHER" id="PTHR43045:SF1">
    <property type="entry name" value="SHIKIMATE TRANSPORTER"/>
    <property type="match status" value="1"/>
</dbReference>